<proteinExistence type="predicted"/>
<evidence type="ECO:0000313" key="3">
    <source>
        <dbReference type="Proteomes" id="UP000077755"/>
    </source>
</evidence>
<evidence type="ECO:0000313" key="2">
    <source>
        <dbReference type="EMBL" id="WOH09375.1"/>
    </source>
</evidence>
<dbReference type="EMBL" id="CP093349">
    <property type="protein sequence ID" value="WOH09375.1"/>
    <property type="molecule type" value="Genomic_DNA"/>
</dbReference>
<gene>
    <name evidence="1" type="ORF">DCAR_025105</name>
    <name evidence="2" type="ORF">DCAR_0728832</name>
</gene>
<evidence type="ECO:0000313" key="1">
    <source>
        <dbReference type="EMBL" id="KZM88030.1"/>
    </source>
</evidence>
<organism evidence="1">
    <name type="scientific">Daucus carota subsp. sativus</name>
    <name type="common">Carrot</name>
    <dbReference type="NCBI Taxonomy" id="79200"/>
    <lineage>
        <taxon>Eukaryota</taxon>
        <taxon>Viridiplantae</taxon>
        <taxon>Streptophyta</taxon>
        <taxon>Embryophyta</taxon>
        <taxon>Tracheophyta</taxon>
        <taxon>Spermatophyta</taxon>
        <taxon>Magnoliopsida</taxon>
        <taxon>eudicotyledons</taxon>
        <taxon>Gunneridae</taxon>
        <taxon>Pentapetalae</taxon>
        <taxon>asterids</taxon>
        <taxon>campanulids</taxon>
        <taxon>Apiales</taxon>
        <taxon>Apiaceae</taxon>
        <taxon>Apioideae</taxon>
        <taxon>Scandiceae</taxon>
        <taxon>Daucinae</taxon>
        <taxon>Daucus</taxon>
        <taxon>Daucus sect. Daucus</taxon>
    </lineage>
</organism>
<keyword evidence="3" id="KW-1185">Reference proteome</keyword>
<dbReference type="Gramene" id="KZM88030">
    <property type="protein sequence ID" value="KZM88030"/>
    <property type="gene ID" value="DCAR_025105"/>
</dbReference>
<reference evidence="2" key="2">
    <citation type="submission" date="2022-03" db="EMBL/GenBank/DDBJ databases">
        <title>Draft title - Genomic analysis of global carrot germplasm unveils the trajectory of domestication and the origin of high carotenoid orange carrot.</title>
        <authorList>
            <person name="Iorizzo M."/>
            <person name="Ellison S."/>
            <person name="Senalik D."/>
            <person name="Macko-Podgorni A."/>
            <person name="Grzebelus D."/>
            <person name="Bostan H."/>
            <person name="Rolling W."/>
            <person name="Curaba J."/>
            <person name="Simon P."/>
        </authorList>
    </citation>
    <scope>NUCLEOTIDE SEQUENCE</scope>
    <source>
        <tissue evidence="2">Leaf</tissue>
    </source>
</reference>
<reference evidence="1" key="1">
    <citation type="journal article" date="2016" name="Nat. Genet.">
        <title>A high-quality carrot genome assembly provides new insights into carotenoid accumulation and asterid genome evolution.</title>
        <authorList>
            <person name="Iorizzo M."/>
            <person name="Ellison S."/>
            <person name="Senalik D."/>
            <person name="Zeng P."/>
            <person name="Satapoomin P."/>
            <person name="Huang J."/>
            <person name="Bowman M."/>
            <person name="Iovene M."/>
            <person name="Sanseverino W."/>
            <person name="Cavagnaro P."/>
            <person name="Yildiz M."/>
            <person name="Macko-Podgorni A."/>
            <person name="Moranska E."/>
            <person name="Grzebelus E."/>
            <person name="Grzebelus D."/>
            <person name="Ashrafi H."/>
            <person name="Zheng Z."/>
            <person name="Cheng S."/>
            <person name="Spooner D."/>
            <person name="Van Deynze A."/>
            <person name="Simon P."/>
        </authorList>
    </citation>
    <scope>NUCLEOTIDE SEQUENCE [LARGE SCALE GENOMIC DNA]</scope>
    <source>
        <tissue evidence="1">Leaf</tissue>
    </source>
</reference>
<protein>
    <submittedName>
        <fullName evidence="1">Uncharacterized protein</fullName>
    </submittedName>
</protein>
<accession>A0A161ZNW7</accession>
<dbReference type="AlphaFoldDB" id="A0A161ZNW7"/>
<dbReference type="Proteomes" id="UP000077755">
    <property type="component" value="Chromosome 7"/>
</dbReference>
<name>A0A161ZNW7_DAUCS</name>
<sequence length="108" mass="12603">MMNGNKWEEVVIGKQRFCCFLMKCKTLMLRDAAATISTPVPPVPDLNVHPFDLNMLPTEEEVEEEEPMCQIYKTLVLVWVNVIYVSYARMSMQLRIYLEVFDVDINII</sequence>
<dbReference type="EMBL" id="LNRQ01000007">
    <property type="protein sequence ID" value="KZM88030.1"/>
    <property type="molecule type" value="Genomic_DNA"/>
</dbReference>